<name>A0A4S8F9A8_9BURK</name>
<feature type="domain" description="Endoribonuclease YicC-like N-terminal" evidence="6">
    <location>
        <begin position="3"/>
        <end position="160"/>
    </location>
</feature>
<evidence type="ECO:0000256" key="4">
    <source>
        <dbReference type="ARBA" id="ARBA00022801"/>
    </source>
</evidence>
<evidence type="ECO:0000259" key="6">
    <source>
        <dbReference type="Pfam" id="PF03755"/>
    </source>
</evidence>
<proteinExistence type="inferred from homology"/>
<evidence type="ECO:0000256" key="2">
    <source>
        <dbReference type="ARBA" id="ARBA00022722"/>
    </source>
</evidence>
<dbReference type="RefSeq" id="WP_136572645.1">
    <property type="nucleotide sequence ID" value="NZ_STFG01000003.1"/>
</dbReference>
<sequence length="304" mass="33433">MAVYSMTGYASGQGELIDGEIESVLGLEIRAVNSRFLDLTFKLSDSLKGLEPHFRQALTEQLSRGKVEVRAFLRTSKVASQSAVDVSALQHLLGQQELIQAWMPQARPLSVAEVIALQGGGRSAESEDSALEWGDAVAAQLQQCIAELKEARQTEGGRLKAVLEECIGALRVAISKATPLVPALVEQQKAKFMERWHEVLQVPVEGGAIDQHMLEQRAIAEVTAYAIRLDVAEELARLNAHLDEVQSLLDKGGVIGKRLDFLMQELHREANTLGSKSASLELSRISMDMKVLIEQMREQVQNIE</sequence>
<comment type="similarity">
    <text evidence="5">Belongs to the YicC/YloC family.</text>
</comment>
<dbReference type="InterPro" id="IPR005229">
    <property type="entry name" value="YicC/YloC-like"/>
</dbReference>
<evidence type="ECO:0000313" key="8">
    <source>
        <dbReference type="EMBL" id="THU04080.1"/>
    </source>
</evidence>
<dbReference type="InterPro" id="IPR013551">
    <property type="entry name" value="YicC-like_C"/>
</dbReference>
<keyword evidence="4" id="KW-0378">Hydrolase</keyword>
<gene>
    <name evidence="8" type="ORF">E9531_04975</name>
</gene>
<dbReference type="NCBIfam" id="TIGR00255">
    <property type="entry name" value="YicC/YloC family endoribonuclease"/>
    <property type="match status" value="1"/>
</dbReference>
<dbReference type="InterPro" id="IPR013527">
    <property type="entry name" value="YicC-like_N"/>
</dbReference>
<keyword evidence="2" id="KW-0540">Nuclease</keyword>
<comment type="caution">
    <text evidence="8">The sequence shown here is derived from an EMBL/GenBank/DDBJ whole genome shotgun (WGS) entry which is preliminary data.</text>
</comment>
<dbReference type="AlphaFoldDB" id="A0A4S8F9A8"/>
<evidence type="ECO:0000313" key="9">
    <source>
        <dbReference type="Proteomes" id="UP000308917"/>
    </source>
</evidence>
<dbReference type="Pfam" id="PF08340">
    <property type="entry name" value="YicC-like_C"/>
    <property type="match status" value="1"/>
</dbReference>
<protein>
    <submittedName>
        <fullName evidence="8">YicC family protein</fullName>
    </submittedName>
</protein>
<evidence type="ECO:0000256" key="1">
    <source>
        <dbReference type="ARBA" id="ARBA00001968"/>
    </source>
</evidence>
<dbReference type="Pfam" id="PF03755">
    <property type="entry name" value="YicC-like_N"/>
    <property type="match status" value="1"/>
</dbReference>
<dbReference type="Proteomes" id="UP000308917">
    <property type="component" value="Unassembled WGS sequence"/>
</dbReference>
<evidence type="ECO:0000256" key="5">
    <source>
        <dbReference type="ARBA" id="ARBA00035648"/>
    </source>
</evidence>
<evidence type="ECO:0000256" key="3">
    <source>
        <dbReference type="ARBA" id="ARBA00022759"/>
    </source>
</evidence>
<dbReference type="PANTHER" id="PTHR30636">
    <property type="entry name" value="UPF0701 PROTEIN YICC"/>
    <property type="match status" value="1"/>
</dbReference>
<evidence type="ECO:0000259" key="7">
    <source>
        <dbReference type="Pfam" id="PF08340"/>
    </source>
</evidence>
<accession>A0A4S8F9A8</accession>
<dbReference type="GO" id="GO:0004521">
    <property type="term" value="F:RNA endonuclease activity"/>
    <property type="evidence" value="ECO:0007669"/>
    <property type="project" value="InterPro"/>
</dbReference>
<keyword evidence="9" id="KW-1185">Reference proteome</keyword>
<feature type="domain" description="Endoribonuclease YicC-like C-terminal" evidence="7">
    <location>
        <begin position="182"/>
        <end position="304"/>
    </location>
</feature>
<comment type="cofactor">
    <cofactor evidence="1">
        <name>a divalent metal cation</name>
        <dbReference type="ChEBI" id="CHEBI:60240"/>
    </cofactor>
</comment>
<dbReference type="EMBL" id="STFG01000003">
    <property type="protein sequence ID" value="THU04080.1"/>
    <property type="molecule type" value="Genomic_DNA"/>
</dbReference>
<keyword evidence="3" id="KW-0255">Endonuclease</keyword>
<dbReference type="PANTHER" id="PTHR30636:SF3">
    <property type="entry name" value="UPF0701 PROTEIN YICC"/>
    <property type="match status" value="1"/>
</dbReference>
<dbReference type="OrthoDB" id="9771229at2"/>
<dbReference type="GO" id="GO:0016787">
    <property type="term" value="F:hydrolase activity"/>
    <property type="evidence" value="ECO:0007669"/>
    <property type="project" value="UniProtKB-KW"/>
</dbReference>
<organism evidence="8 9">
    <name type="scientific">Lampropedia puyangensis</name>
    <dbReference type="NCBI Taxonomy" id="1330072"/>
    <lineage>
        <taxon>Bacteria</taxon>
        <taxon>Pseudomonadati</taxon>
        <taxon>Pseudomonadota</taxon>
        <taxon>Betaproteobacteria</taxon>
        <taxon>Burkholderiales</taxon>
        <taxon>Comamonadaceae</taxon>
        <taxon>Lampropedia</taxon>
    </lineage>
</organism>
<reference evidence="8 9" key="1">
    <citation type="journal article" date="2015" name="Antonie Van Leeuwenhoek">
        <title>Lampropedia puyangensis sp. nov., isolated from symptomatic bark of Populus ? euramericana canker and emended description of Lampropedia hyalina (Ehrenberg 1832) Lee et al. 2004.</title>
        <authorList>
            <person name="Li Y."/>
            <person name="Wang T."/>
            <person name="Piao C.G."/>
            <person name="Wang L.F."/>
            <person name="Tian G.Z."/>
            <person name="Zhu T.H."/>
            <person name="Guo M.W."/>
        </authorList>
    </citation>
    <scope>NUCLEOTIDE SEQUENCE [LARGE SCALE GENOMIC DNA]</scope>
    <source>
        <strain evidence="8 9">2-bin</strain>
    </source>
</reference>